<feature type="binding site" evidence="6">
    <location>
        <position position="191"/>
    </location>
    <ligand>
        <name>ATP</name>
        <dbReference type="ChEBI" id="CHEBI:30616"/>
    </ligand>
</feature>
<keyword evidence="4" id="KW-0418">Kinase</keyword>
<keyword evidence="2" id="KW-0808">Transferase</keyword>
<gene>
    <name evidence="8" type="ORF">DAPK24_026000</name>
</gene>
<dbReference type="InterPro" id="IPR050494">
    <property type="entry name" value="Ser_Thr_dual-spec_kinase"/>
</dbReference>
<feature type="domain" description="Protein kinase" evidence="7">
    <location>
        <begin position="157"/>
        <end position="449"/>
    </location>
</feature>
<evidence type="ECO:0000313" key="8">
    <source>
        <dbReference type="EMBL" id="GMM46025.1"/>
    </source>
</evidence>
<keyword evidence="3 6" id="KW-0547">Nucleotide-binding</keyword>
<dbReference type="PANTHER" id="PTHR24058">
    <property type="entry name" value="DUAL SPECIFICITY PROTEIN KINASE"/>
    <property type="match status" value="1"/>
</dbReference>
<evidence type="ECO:0000259" key="7">
    <source>
        <dbReference type="PROSITE" id="PS50011"/>
    </source>
</evidence>
<organism evidence="8 9">
    <name type="scientific">Pichia kluyveri</name>
    <name type="common">Yeast</name>
    <dbReference type="NCBI Taxonomy" id="36015"/>
    <lineage>
        <taxon>Eukaryota</taxon>
        <taxon>Fungi</taxon>
        <taxon>Dikarya</taxon>
        <taxon>Ascomycota</taxon>
        <taxon>Saccharomycotina</taxon>
        <taxon>Pichiomycetes</taxon>
        <taxon>Pichiales</taxon>
        <taxon>Pichiaceae</taxon>
        <taxon>Pichia</taxon>
    </lineage>
</organism>
<evidence type="ECO:0000256" key="5">
    <source>
        <dbReference type="ARBA" id="ARBA00022840"/>
    </source>
</evidence>
<comment type="caution">
    <text evidence="8">The sequence shown here is derived from an EMBL/GenBank/DDBJ whole genome shotgun (WGS) entry which is preliminary data.</text>
</comment>
<dbReference type="GO" id="GO:0005524">
    <property type="term" value="F:ATP binding"/>
    <property type="evidence" value="ECO:0007669"/>
    <property type="project" value="UniProtKB-UniRule"/>
</dbReference>
<dbReference type="InterPro" id="IPR017441">
    <property type="entry name" value="Protein_kinase_ATP_BS"/>
</dbReference>
<dbReference type="Gene3D" id="1.10.510.10">
    <property type="entry name" value="Transferase(Phosphotransferase) domain 1"/>
    <property type="match status" value="1"/>
</dbReference>
<accession>A0AAV5R406</accession>
<dbReference type="PROSITE" id="PS00107">
    <property type="entry name" value="PROTEIN_KINASE_ATP"/>
    <property type="match status" value="1"/>
</dbReference>
<name>A0AAV5R406_PICKL</name>
<dbReference type="Pfam" id="PF00069">
    <property type="entry name" value="Pkinase"/>
    <property type="match status" value="1"/>
</dbReference>
<keyword evidence="1" id="KW-0723">Serine/threonine-protein kinase</keyword>
<dbReference type="SMART" id="SM00220">
    <property type="entry name" value="S_TKc"/>
    <property type="match status" value="1"/>
</dbReference>
<evidence type="ECO:0000256" key="1">
    <source>
        <dbReference type="ARBA" id="ARBA00022527"/>
    </source>
</evidence>
<dbReference type="PROSITE" id="PS50011">
    <property type="entry name" value="PROTEIN_KINASE_DOM"/>
    <property type="match status" value="1"/>
</dbReference>
<dbReference type="InterPro" id="IPR000719">
    <property type="entry name" value="Prot_kinase_dom"/>
</dbReference>
<dbReference type="SUPFAM" id="SSF56112">
    <property type="entry name" value="Protein kinase-like (PK-like)"/>
    <property type="match status" value="1"/>
</dbReference>
<dbReference type="GO" id="GO:0030447">
    <property type="term" value="P:filamentous growth"/>
    <property type="evidence" value="ECO:0007669"/>
    <property type="project" value="UniProtKB-ARBA"/>
</dbReference>
<keyword evidence="5 6" id="KW-0067">ATP-binding</keyword>
<evidence type="ECO:0000256" key="2">
    <source>
        <dbReference type="ARBA" id="ARBA00022679"/>
    </source>
</evidence>
<dbReference type="Proteomes" id="UP001378960">
    <property type="component" value="Unassembled WGS sequence"/>
</dbReference>
<protein>
    <recommendedName>
        <fullName evidence="7">Protein kinase domain-containing protein</fullName>
    </recommendedName>
</protein>
<evidence type="ECO:0000313" key="9">
    <source>
        <dbReference type="Proteomes" id="UP001378960"/>
    </source>
</evidence>
<evidence type="ECO:0000256" key="4">
    <source>
        <dbReference type="ARBA" id="ARBA00022777"/>
    </source>
</evidence>
<sequence>MDGETNASLSLMDSRFSESNTSLTISSINNTHRDKKISLPPLSTILTDSRNYSRDNYNHERDQNNDIDYDFSLGDNENSYKNYNNNNTYKNNNILDNLYTTPKINNYGGFDEINIPDTPITPVTPFISEYRVNNKNRYPLNNEKLQKFELNPTLFKLELQDKIGKGSNAYVYSCQLSTNGISNSSFNIAVKIPISKNKIKYIIQEAKFAMKLREYQQEWFKKENRVYPFIDCYGLYYLNKNDFQLFKPNDEFPCLVMKKMSFSLKELIRRTSIISSQQRQPSTTLNMKINKQLWWKLYQTLNDALSILKSLESVHCDLKTDNIMVSAYGDSIDDIENIEFKIIDFSSANKIKELVKCPDITLQYSAPELMNFQTNRIPTYLSDKFSAGLILLEAATGSPPYSLASYDHLLLLTAVKEGKPFEWLSAEDYNVLEAHPDVAAALKEMLYAR</sequence>
<keyword evidence="9" id="KW-1185">Reference proteome</keyword>
<evidence type="ECO:0000256" key="3">
    <source>
        <dbReference type="ARBA" id="ARBA00022741"/>
    </source>
</evidence>
<dbReference type="AlphaFoldDB" id="A0AAV5R406"/>
<dbReference type="GO" id="GO:0004674">
    <property type="term" value="F:protein serine/threonine kinase activity"/>
    <property type="evidence" value="ECO:0007669"/>
    <property type="project" value="UniProtKB-KW"/>
</dbReference>
<dbReference type="InterPro" id="IPR011009">
    <property type="entry name" value="Kinase-like_dom_sf"/>
</dbReference>
<dbReference type="EMBL" id="BTGB01000003">
    <property type="protein sequence ID" value="GMM46025.1"/>
    <property type="molecule type" value="Genomic_DNA"/>
</dbReference>
<proteinExistence type="predicted"/>
<evidence type="ECO:0000256" key="6">
    <source>
        <dbReference type="PROSITE-ProRule" id="PRU10141"/>
    </source>
</evidence>
<reference evidence="8 9" key="1">
    <citation type="journal article" date="2023" name="Elife">
        <title>Identification of key yeast species and microbe-microbe interactions impacting larval growth of Drosophila in the wild.</title>
        <authorList>
            <person name="Mure A."/>
            <person name="Sugiura Y."/>
            <person name="Maeda R."/>
            <person name="Honda K."/>
            <person name="Sakurai N."/>
            <person name="Takahashi Y."/>
            <person name="Watada M."/>
            <person name="Katoh T."/>
            <person name="Gotoh A."/>
            <person name="Gotoh Y."/>
            <person name="Taniguchi I."/>
            <person name="Nakamura K."/>
            <person name="Hayashi T."/>
            <person name="Katayama T."/>
            <person name="Uemura T."/>
            <person name="Hattori Y."/>
        </authorList>
    </citation>
    <scope>NUCLEOTIDE SEQUENCE [LARGE SCALE GENOMIC DNA]</scope>
    <source>
        <strain evidence="8 9">PK-24</strain>
    </source>
</reference>